<dbReference type="Gene3D" id="3.20.20.190">
    <property type="entry name" value="Phosphatidylinositol (PI) phosphodiesterase"/>
    <property type="match status" value="1"/>
</dbReference>
<feature type="transmembrane region" description="Helical" evidence="1">
    <location>
        <begin position="24"/>
        <end position="43"/>
    </location>
</feature>
<dbReference type="EMBL" id="CP037940">
    <property type="protein sequence ID" value="QBO35214.1"/>
    <property type="molecule type" value="Genomic_DNA"/>
</dbReference>
<protein>
    <recommendedName>
        <fullName evidence="2">GP-PDE domain-containing protein</fullName>
    </recommendedName>
</protein>
<evidence type="ECO:0000256" key="1">
    <source>
        <dbReference type="SAM" id="Phobius"/>
    </source>
</evidence>
<dbReference type="Pfam" id="PF03009">
    <property type="entry name" value="GDPD"/>
    <property type="match status" value="1"/>
</dbReference>
<dbReference type="GO" id="GO:0006629">
    <property type="term" value="P:lipid metabolic process"/>
    <property type="evidence" value="ECO:0007669"/>
    <property type="project" value="InterPro"/>
</dbReference>
<evidence type="ECO:0000313" key="3">
    <source>
        <dbReference type="EMBL" id="QBO35214.1"/>
    </source>
</evidence>
<dbReference type="SUPFAM" id="SSF51695">
    <property type="entry name" value="PLC-like phosphodiesterases"/>
    <property type="match status" value="1"/>
</dbReference>
<organism evidence="3 4">
    <name type="scientific">Periweissella cryptocerci</name>
    <dbReference type="NCBI Taxonomy" id="2506420"/>
    <lineage>
        <taxon>Bacteria</taxon>
        <taxon>Bacillati</taxon>
        <taxon>Bacillota</taxon>
        <taxon>Bacilli</taxon>
        <taxon>Lactobacillales</taxon>
        <taxon>Lactobacillaceae</taxon>
        <taxon>Periweissella</taxon>
    </lineage>
</organism>
<sequence>MNREMNHQELEAKRKVLQRKRMNWSFRIAGILLVIALVVLGTIDYRANATAARQQEAKRALKAKQFQAAKVLANTGFVNLDTVMKLAGYQVGTTENPKQLKYLKSEHGVNEDIVFDQATGQAHKGPFNYEIKDKIKQENGAYYMQTDALAPIINKVITANYGQPTVADISHTTTSWRSQSVIAHAGGALRKDGKTLSYTNSYDAMVQSYNLGYRTIELDMCLTSDGKLALVHDWQDAGYAKAPTAAEWMKDGVRNPQDGIHYQPMLLDDVFKLMEMNKDLYIITDSKSFEYTNAQIKEQFRDMVDAAKQYSPDVLDRVIPQIYNEQMYPVMTSVHKFPSVIYTLYRSKDLEWQVVDFVKAHPEINTVTVPKARLDKYLYSLVKNNVVVYTHTIDDINQLKALHSNGVRGFYSNDITPQAYNSIFAGS</sequence>
<dbReference type="AlphaFoldDB" id="A0A4P6YRF8"/>
<dbReference type="InterPro" id="IPR017946">
    <property type="entry name" value="PLC-like_Pdiesterase_TIM-brl"/>
</dbReference>
<feature type="domain" description="GP-PDE" evidence="2">
    <location>
        <begin position="200"/>
        <end position="415"/>
    </location>
</feature>
<dbReference type="PANTHER" id="PTHR43805:SF1">
    <property type="entry name" value="GP-PDE DOMAIN-CONTAINING PROTEIN"/>
    <property type="match status" value="1"/>
</dbReference>
<dbReference type="RefSeq" id="WP_133362294.1">
    <property type="nucleotide sequence ID" value="NZ_CP037940.1"/>
</dbReference>
<keyword evidence="1" id="KW-0812">Transmembrane</keyword>
<dbReference type="OrthoDB" id="2033680at2"/>
<keyword evidence="4" id="KW-1185">Reference proteome</keyword>
<dbReference type="KEGG" id="wei:EQG49_01445"/>
<keyword evidence="1" id="KW-0472">Membrane</keyword>
<proteinExistence type="predicted"/>
<dbReference type="GO" id="GO:0008081">
    <property type="term" value="F:phosphoric diester hydrolase activity"/>
    <property type="evidence" value="ECO:0007669"/>
    <property type="project" value="InterPro"/>
</dbReference>
<reference evidence="4" key="1">
    <citation type="submission" date="2019-03" db="EMBL/GenBank/DDBJ databases">
        <title>Weissella sp. 26KH-42 Genome sequencing.</title>
        <authorList>
            <person name="Heo J."/>
            <person name="Kim S.-J."/>
            <person name="Kim J.-S."/>
            <person name="Hong S.-B."/>
            <person name="Kwon S.-W."/>
        </authorList>
    </citation>
    <scope>NUCLEOTIDE SEQUENCE [LARGE SCALE GENOMIC DNA]</scope>
    <source>
        <strain evidence="4">26KH-42</strain>
    </source>
</reference>
<dbReference type="InterPro" id="IPR030395">
    <property type="entry name" value="GP_PDE_dom"/>
</dbReference>
<dbReference type="PANTHER" id="PTHR43805">
    <property type="entry name" value="GLYCEROPHOSPHORYL DIESTER PHOSPHODIESTERASE"/>
    <property type="match status" value="1"/>
</dbReference>
<gene>
    <name evidence="3" type="ORF">EQG49_01445</name>
</gene>
<dbReference type="Proteomes" id="UP000292886">
    <property type="component" value="Chromosome"/>
</dbReference>
<keyword evidence="1" id="KW-1133">Transmembrane helix</keyword>
<accession>A0A4P6YRF8</accession>
<name>A0A4P6YRF8_9LACO</name>
<evidence type="ECO:0000259" key="2">
    <source>
        <dbReference type="Pfam" id="PF03009"/>
    </source>
</evidence>
<evidence type="ECO:0000313" key="4">
    <source>
        <dbReference type="Proteomes" id="UP000292886"/>
    </source>
</evidence>